<dbReference type="EMBL" id="CP024848">
    <property type="protein sequence ID" value="AXI07810.1"/>
    <property type="molecule type" value="Genomic_DNA"/>
</dbReference>
<name>A0A345PCT0_9BACI</name>
<accession>A0A345PCT0</accession>
<dbReference type="Pfam" id="PF05120">
    <property type="entry name" value="GvpG"/>
    <property type="match status" value="1"/>
</dbReference>
<dbReference type="OrthoDB" id="2405115at2"/>
<dbReference type="AlphaFoldDB" id="A0A345PCT0"/>
<proteinExistence type="predicted"/>
<evidence type="ECO:0000313" key="1">
    <source>
        <dbReference type="EMBL" id="AXI07810.1"/>
    </source>
</evidence>
<dbReference type="InterPro" id="IPR007804">
    <property type="entry name" value="GvpG"/>
</dbReference>
<sequence>MIHKIFTSPINLIVKIGEKVQEEVEKEFYDLEHIQKKLIHLQMMYELEEIDEDSYKQSETELLIRYEIAKKREMEQINELTKGKK</sequence>
<dbReference type="Proteomes" id="UP000253908">
    <property type="component" value="Chromosome"/>
</dbReference>
<gene>
    <name evidence="1" type="ORF">CUC15_01910</name>
</gene>
<keyword evidence="2" id="KW-1185">Reference proteome</keyword>
<dbReference type="RefSeq" id="WP_114915104.1">
    <property type="nucleotide sequence ID" value="NZ_CP024848.1"/>
</dbReference>
<evidence type="ECO:0000313" key="2">
    <source>
        <dbReference type="Proteomes" id="UP000253908"/>
    </source>
</evidence>
<organism evidence="1 2">
    <name type="scientific">Oceanobacillus zhaokaii</name>
    <dbReference type="NCBI Taxonomy" id="2052660"/>
    <lineage>
        <taxon>Bacteria</taxon>
        <taxon>Bacillati</taxon>
        <taxon>Bacillota</taxon>
        <taxon>Bacilli</taxon>
        <taxon>Bacillales</taxon>
        <taxon>Bacillaceae</taxon>
        <taxon>Oceanobacillus</taxon>
    </lineage>
</organism>
<protein>
    <submittedName>
        <fullName evidence="1">Gas vesicle protein GvpG</fullName>
    </submittedName>
</protein>
<reference evidence="2" key="1">
    <citation type="submission" date="2017-11" db="EMBL/GenBank/DDBJ databases">
        <authorList>
            <person name="Zhu W."/>
        </authorList>
    </citation>
    <scope>NUCLEOTIDE SEQUENCE [LARGE SCALE GENOMIC DNA]</scope>
    <source>
        <strain evidence="2">160</strain>
    </source>
</reference>
<dbReference type="KEGG" id="ocn:CUC15_01910"/>